<organism evidence="2 3">
    <name type="scientific">Lentilactobacillus diolivorans DSM 14421</name>
    <dbReference type="NCBI Taxonomy" id="1423739"/>
    <lineage>
        <taxon>Bacteria</taxon>
        <taxon>Bacillati</taxon>
        <taxon>Bacillota</taxon>
        <taxon>Bacilli</taxon>
        <taxon>Lactobacillales</taxon>
        <taxon>Lactobacillaceae</taxon>
        <taxon>Lentilactobacillus</taxon>
    </lineage>
</organism>
<proteinExistence type="predicted"/>
<dbReference type="Proteomes" id="UP000052013">
    <property type="component" value="Unassembled WGS sequence"/>
</dbReference>
<dbReference type="InterPro" id="IPR025270">
    <property type="entry name" value="DUF4044"/>
</dbReference>
<keyword evidence="1" id="KW-0812">Transmembrane</keyword>
<evidence type="ECO:0000256" key="1">
    <source>
        <dbReference type="SAM" id="Phobius"/>
    </source>
</evidence>
<evidence type="ECO:0000313" key="2">
    <source>
        <dbReference type="EMBL" id="KRL63729.1"/>
    </source>
</evidence>
<feature type="transmembrane region" description="Helical" evidence="1">
    <location>
        <begin position="28"/>
        <end position="52"/>
    </location>
</feature>
<accession>A0A0R1S493</accession>
<dbReference type="AlphaFoldDB" id="A0A0R1S493"/>
<protein>
    <recommendedName>
        <fullName evidence="4">DUF4044 domain-containing protein</fullName>
    </recommendedName>
</protein>
<dbReference type="PATRIC" id="fig|1423739.3.peg.1605"/>
<gene>
    <name evidence="2" type="ORF">FC85_GL001532</name>
</gene>
<dbReference type="Pfam" id="PF13253">
    <property type="entry name" value="DUF4044"/>
    <property type="match status" value="1"/>
</dbReference>
<keyword evidence="1" id="KW-0472">Membrane</keyword>
<keyword evidence="1" id="KW-1133">Transmembrane helix</keyword>
<sequence length="53" mass="6290">MIVKLFMEYFEKVVQILARKKKTRFQKITYVFVWLMIISTVGTLIVSAVMTFV</sequence>
<reference evidence="2 3" key="1">
    <citation type="journal article" date="2015" name="Genome Announc.">
        <title>Expanding the biotechnology potential of lactobacilli through comparative genomics of 213 strains and associated genera.</title>
        <authorList>
            <person name="Sun Z."/>
            <person name="Harris H.M."/>
            <person name="McCann A."/>
            <person name="Guo C."/>
            <person name="Argimon S."/>
            <person name="Zhang W."/>
            <person name="Yang X."/>
            <person name="Jeffery I.B."/>
            <person name="Cooney J.C."/>
            <person name="Kagawa T.F."/>
            <person name="Liu W."/>
            <person name="Song Y."/>
            <person name="Salvetti E."/>
            <person name="Wrobel A."/>
            <person name="Rasinkangas P."/>
            <person name="Parkhill J."/>
            <person name="Rea M.C."/>
            <person name="O'Sullivan O."/>
            <person name="Ritari J."/>
            <person name="Douillard F.P."/>
            <person name="Paul Ross R."/>
            <person name="Yang R."/>
            <person name="Briner A.E."/>
            <person name="Felis G.E."/>
            <person name="de Vos W.M."/>
            <person name="Barrangou R."/>
            <person name="Klaenhammer T.R."/>
            <person name="Caufield P.W."/>
            <person name="Cui Y."/>
            <person name="Zhang H."/>
            <person name="O'Toole P.W."/>
        </authorList>
    </citation>
    <scope>NUCLEOTIDE SEQUENCE [LARGE SCALE GENOMIC DNA]</scope>
    <source>
        <strain evidence="2 3">DSM 14421</strain>
    </source>
</reference>
<evidence type="ECO:0000313" key="3">
    <source>
        <dbReference type="Proteomes" id="UP000052013"/>
    </source>
</evidence>
<comment type="caution">
    <text evidence="2">The sequence shown here is derived from an EMBL/GenBank/DDBJ whole genome shotgun (WGS) entry which is preliminary data.</text>
</comment>
<evidence type="ECO:0008006" key="4">
    <source>
        <dbReference type="Google" id="ProtNLM"/>
    </source>
</evidence>
<dbReference type="EMBL" id="AZEY01000101">
    <property type="protein sequence ID" value="KRL63729.1"/>
    <property type="molecule type" value="Genomic_DNA"/>
</dbReference>
<name>A0A0R1S493_9LACO</name>